<feature type="transmembrane region" description="Helical" evidence="8">
    <location>
        <begin position="335"/>
        <end position="356"/>
    </location>
</feature>
<dbReference type="RefSeq" id="WP_087137700.1">
    <property type="nucleotide sequence ID" value="NZ_FUKR01000056.1"/>
</dbReference>
<dbReference type="PANTHER" id="PTHR30572">
    <property type="entry name" value="MEMBRANE COMPONENT OF TRANSPORTER-RELATED"/>
    <property type="match status" value="1"/>
</dbReference>
<evidence type="ECO:0000259" key="10">
    <source>
        <dbReference type="Pfam" id="PF12704"/>
    </source>
</evidence>
<dbReference type="EMBL" id="FUKR01000056">
    <property type="protein sequence ID" value="SJN36690.1"/>
    <property type="molecule type" value="Genomic_DNA"/>
</dbReference>
<dbReference type="InterPro" id="IPR025857">
    <property type="entry name" value="MacB_PCD"/>
</dbReference>
<evidence type="ECO:0000256" key="1">
    <source>
        <dbReference type="ARBA" id="ARBA00004651"/>
    </source>
</evidence>
<evidence type="ECO:0000256" key="3">
    <source>
        <dbReference type="ARBA" id="ARBA00022692"/>
    </source>
</evidence>
<gene>
    <name evidence="11" type="ORF">FM119_10055</name>
</gene>
<feature type="compositionally biased region" description="Polar residues" evidence="7">
    <location>
        <begin position="97"/>
        <end position="106"/>
    </location>
</feature>
<dbReference type="Proteomes" id="UP000196778">
    <property type="component" value="Unassembled WGS sequence"/>
</dbReference>
<feature type="transmembrane region" description="Helical" evidence="8">
    <location>
        <begin position="462"/>
        <end position="483"/>
    </location>
</feature>
<dbReference type="GO" id="GO:0022857">
    <property type="term" value="F:transmembrane transporter activity"/>
    <property type="evidence" value="ECO:0007669"/>
    <property type="project" value="TreeGrafter"/>
</dbReference>
<evidence type="ECO:0000256" key="6">
    <source>
        <dbReference type="ARBA" id="ARBA00038076"/>
    </source>
</evidence>
<keyword evidence="4 8" id="KW-1133">Transmembrane helix</keyword>
<dbReference type="GO" id="GO:0005886">
    <property type="term" value="C:plasma membrane"/>
    <property type="evidence" value="ECO:0007669"/>
    <property type="project" value="UniProtKB-SubCell"/>
</dbReference>
<feature type="domain" description="MacB-like periplasmic core" evidence="10">
    <location>
        <begin position="17"/>
        <end position="303"/>
    </location>
</feature>
<dbReference type="Pfam" id="PF02687">
    <property type="entry name" value="FtsX"/>
    <property type="match status" value="1"/>
</dbReference>
<dbReference type="InterPro" id="IPR003838">
    <property type="entry name" value="ABC3_permease_C"/>
</dbReference>
<feature type="domain" description="ABC3 transporter permease C-terminal" evidence="9">
    <location>
        <begin position="339"/>
        <end position="488"/>
    </location>
</feature>
<keyword evidence="5 8" id="KW-0472">Membrane</keyword>
<keyword evidence="2" id="KW-1003">Cell membrane</keyword>
<evidence type="ECO:0000256" key="7">
    <source>
        <dbReference type="SAM" id="MobiDB-lite"/>
    </source>
</evidence>
<feature type="compositionally biased region" description="Gly residues" evidence="7">
    <location>
        <begin position="161"/>
        <end position="178"/>
    </location>
</feature>
<evidence type="ECO:0000313" key="12">
    <source>
        <dbReference type="Proteomes" id="UP000196778"/>
    </source>
</evidence>
<feature type="region of interest" description="Disordered" evidence="7">
    <location>
        <begin position="143"/>
        <end position="183"/>
    </location>
</feature>
<sequence>MFGSYLRRELLGRRKNTIIIAAGMALAVALVMLVTSLTAGVRAAQAEALESVYGVGTDITVTTTPAAPEEGQEGEGGGGPGGAQFDFGANDGEESDGTTSLSQSMLSADRGTETFSADALTTVLGVDNVSSATATLALTNTSFDGEIPQMSEDQQEQGSAEGQGGGTPPQGGPDGAGGSSFSVDSFTVLGVDPSVSDIGPLSSVTLADGRLLTADDAGQNTAVVDSDYATTAEIAVGDTLTVGDTEVSVVGTVTSTGTDESAANVYLPLDTAQTISGLDEQISTIQVQAASSSAITQVADDIGEALPDTTVNTQEELASSVSGSLSSASALVTSLGTWLSVIVLAAAFILAILFTVSGVTRRTREFGTLKAIGWSNRRIVGQVAGESLVQSLLGAVIGLIIGAAAMLTVTAIAPSVGGSSTTENAGGMMQGGPGGGGGFGGAGMGQTADTAVTLTAPFTPSVILIAIAVAVAGGLLAGAIGGWRAAKLRPAAALGSLS</sequence>
<name>A0A1R4JX66_9MICO</name>
<protein>
    <submittedName>
        <fullName evidence="11">Integral membrane protein</fullName>
    </submittedName>
</protein>
<evidence type="ECO:0000313" key="11">
    <source>
        <dbReference type="EMBL" id="SJN36690.1"/>
    </source>
</evidence>
<evidence type="ECO:0000256" key="4">
    <source>
        <dbReference type="ARBA" id="ARBA00022989"/>
    </source>
</evidence>
<dbReference type="OrthoDB" id="4832961at2"/>
<dbReference type="PANTHER" id="PTHR30572:SF4">
    <property type="entry name" value="ABC TRANSPORTER PERMEASE YTRF"/>
    <property type="match status" value="1"/>
</dbReference>
<accession>A0A1R4JX66</accession>
<reference evidence="12" key="1">
    <citation type="submission" date="2017-02" db="EMBL/GenBank/DDBJ databases">
        <authorList>
            <person name="Dridi B."/>
        </authorList>
    </citation>
    <scope>NUCLEOTIDE SEQUENCE [LARGE SCALE GENOMIC DNA]</scope>
    <source>
        <strain evidence="12">EB411</strain>
    </source>
</reference>
<evidence type="ECO:0000256" key="8">
    <source>
        <dbReference type="SAM" id="Phobius"/>
    </source>
</evidence>
<organism evidence="11 12">
    <name type="scientific">Mycetocola reblochoni REB411</name>
    <dbReference type="NCBI Taxonomy" id="1255698"/>
    <lineage>
        <taxon>Bacteria</taxon>
        <taxon>Bacillati</taxon>
        <taxon>Actinomycetota</taxon>
        <taxon>Actinomycetes</taxon>
        <taxon>Micrococcales</taxon>
        <taxon>Microbacteriaceae</taxon>
        <taxon>Mycetocola</taxon>
    </lineage>
</organism>
<feature type="region of interest" description="Disordered" evidence="7">
    <location>
        <begin position="62"/>
        <end position="107"/>
    </location>
</feature>
<comment type="subcellular location">
    <subcellularLocation>
        <location evidence="1">Cell membrane</location>
        <topology evidence="1">Multi-pass membrane protein</topology>
    </subcellularLocation>
</comment>
<evidence type="ECO:0000256" key="2">
    <source>
        <dbReference type="ARBA" id="ARBA00022475"/>
    </source>
</evidence>
<dbReference type="InterPro" id="IPR050250">
    <property type="entry name" value="Macrolide_Exporter_MacB"/>
</dbReference>
<dbReference type="Pfam" id="PF12704">
    <property type="entry name" value="MacB_PCD"/>
    <property type="match status" value="1"/>
</dbReference>
<evidence type="ECO:0000259" key="9">
    <source>
        <dbReference type="Pfam" id="PF02687"/>
    </source>
</evidence>
<proteinExistence type="inferred from homology"/>
<keyword evidence="3 8" id="KW-0812">Transmembrane</keyword>
<feature type="transmembrane region" description="Helical" evidence="8">
    <location>
        <begin position="392"/>
        <end position="413"/>
    </location>
</feature>
<evidence type="ECO:0000256" key="5">
    <source>
        <dbReference type="ARBA" id="ARBA00023136"/>
    </source>
</evidence>
<keyword evidence="12" id="KW-1185">Reference proteome</keyword>
<comment type="similarity">
    <text evidence="6">Belongs to the ABC-4 integral membrane protein family.</text>
</comment>
<dbReference type="AlphaFoldDB" id="A0A1R4JX66"/>